<proteinExistence type="predicted"/>
<dbReference type="PROSITE" id="PS51285">
    <property type="entry name" value="AGC_KINASE_CTER"/>
    <property type="match status" value="1"/>
</dbReference>
<keyword evidence="3" id="KW-0547">Nucleotide-binding</keyword>
<gene>
    <name evidence="9" type="ORF">BRAN1462_LOCUS28383</name>
</gene>
<name>A0A7S2KAH1_9DINO</name>
<keyword evidence="1" id="KW-0723">Serine/threonine-protein kinase</keyword>
<keyword evidence="2" id="KW-0808">Transferase</keyword>
<evidence type="ECO:0000256" key="3">
    <source>
        <dbReference type="ARBA" id="ARBA00022741"/>
    </source>
</evidence>
<evidence type="ECO:0000256" key="1">
    <source>
        <dbReference type="ARBA" id="ARBA00022527"/>
    </source>
</evidence>
<accession>A0A7S2KAH1</accession>
<dbReference type="InterPro" id="IPR000961">
    <property type="entry name" value="AGC-kinase_C"/>
</dbReference>
<dbReference type="Gene3D" id="1.10.510.10">
    <property type="entry name" value="Transferase(Phosphotransferase) domain 1"/>
    <property type="match status" value="1"/>
</dbReference>
<dbReference type="PANTHER" id="PTHR24353">
    <property type="entry name" value="CYCLIC NUCLEOTIDE-DEPENDENT PROTEIN KINASE"/>
    <property type="match status" value="1"/>
</dbReference>
<evidence type="ECO:0008006" key="10">
    <source>
        <dbReference type="Google" id="ProtNLM"/>
    </source>
</evidence>
<evidence type="ECO:0000259" key="7">
    <source>
        <dbReference type="PROSITE" id="PS50011"/>
    </source>
</evidence>
<dbReference type="GO" id="GO:0005524">
    <property type="term" value="F:ATP binding"/>
    <property type="evidence" value="ECO:0007669"/>
    <property type="project" value="UniProtKB-KW"/>
</dbReference>
<dbReference type="Gene3D" id="3.30.200.20">
    <property type="entry name" value="Phosphorylase Kinase, domain 1"/>
    <property type="match status" value="1"/>
</dbReference>
<dbReference type="AlphaFoldDB" id="A0A7S2KAH1"/>
<evidence type="ECO:0000256" key="6">
    <source>
        <dbReference type="SAM" id="MobiDB-lite"/>
    </source>
</evidence>
<evidence type="ECO:0000313" key="9">
    <source>
        <dbReference type="EMBL" id="CAD9571138.1"/>
    </source>
</evidence>
<dbReference type="InterPro" id="IPR011009">
    <property type="entry name" value="Kinase-like_dom_sf"/>
</dbReference>
<evidence type="ECO:0000256" key="4">
    <source>
        <dbReference type="ARBA" id="ARBA00022777"/>
    </source>
</evidence>
<reference evidence="9" key="1">
    <citation type="submission" date="2021-01" db="EMBL/GenBank/DDBJ databases">
        <authorList>
            <person name="Corre E."/>
            <person name="Pelletier E."/>
            <person name="Niang G."/>
            <person name="Scheremetjew M."/>
            <person name="Finn R."/>
            <person name="Kale V."/>
            <person name="Holt S."/>
            <person name="Cochrane G."/>
            <person name="Meng A."/>
            <person name="Brown T."/>
            <person name="Cohen L."/>
        </authorList>
    </citation>
    <scope>NUCLEOTIDE SEQUENCE</scope>
    <source>
        <strain evidence="9">RCC3387</strain>
    </source>
</reference>
<feature type="domain" description="Protein kinase" evidence="7">
    <location>
        <begin position="1"/>
        <end position="114"/>
    </location>
</feature>
<evidence type="ECO:0000259" key="8">
    <source>
        <dbReference type="PROSITE" id="PS51285"/>
    </source>
</evidence>
<dbReference type="Pfam" id="PF00069">
    <property type="entry name" value="Pkinase"/>
    <property type="match status" value="1"/>
</dbReference>
<organism evidence="9">
    <name type="scientific">Zooxanthella nutricula</name>
    <dbReference type="NCBI Taxonomy" id="1333877"/>
    <lineage>
        <taxon>Eukaryota</taxon>
        <taxon>Sar</taxon>
        <taxon>Alveolata</taxon>
        <taxon>Dinophyceae</taxon>
        <taxon>Peridiniales</taxon>
        <taxon>Peridiniales incertae sedis</taxon>
        <taxon>Zooxanthella</taxon>
    </lineage>
</organism>
<dbReference type="PROSITE" id="PS50011">
    <property type="entry name" value="PROTEIN_KINASE_DOM"/>
    <property type="match status" value="1"/>
</dbReference>
<protein>
    <recommendedName>
        <fullName evidence="10">Protein kinase domain-containing protein</fullName>
    </recommendedName>
</protein>
<evidence type="ECO:0000256" key="5">
    <source>
        <dbReference type="ARBA" id="ARBA00022840"/>
    </source>
</evidence>
<dbReference type="EMBL" id="HBGW01044731">
    <property type="protein sequence ID" value="CAD9571138.1"/>
    <property type="molecule type" value="Transcribed_RNA"/>
</dbReference>
<evidence type="ECO:0000256" key="2">
    <source>
        <dbReference type="ARBA" id="ARBA00022679"/>
    </source>
</evidence>
<dbReference type="SMART" id="SM00133">
    <property type="entry name" value="S_TK_X"/>
    <property type="match status" value="1"/>
</dbReference>
<dbReference type="InterPro" id="IPR000719">
    <property type="entry name" value="Prot_kinase_dom"/>
</dbReference>
<keyword evidence="5" id="KW-0067">ATP-binding</keyword>
<feature type="region of interest" description="Disordered" evidence="6">
    <location>
        <begin position="144"/>
        <end position="172"/>
    </location>
</feature>
<keyword evidence="4" id="KW-0418">Kinase</keyword>
<sequence length="172" mass="19335">MGLAKVVVGKTFTTCGTPDYFAPELIQSAGHSRALDWWTLGILTFELLSGKPPFESPAPMQIYQKVMRGIGKVKFPTPARGAESFIKELLKAEPSERLPMKKGGIVNLQKQAWYKDFDWEAMRTLTMKPPYVPKVKNNKDIANFSCSKEDMPPQMPYKDPGTGWDKDFATSK</sequence>
<dbReference type="GO" id="GO:0004674">
    <property type="term" value="F:protein serine/threonine kinase activity"/>
    <property type="evidence" value="ECO:0007669"/>
    <property type="project" value="UniProtKB-KW"/>
</dbReference>
<dbReference type="SUPFAM" id="SSF56112">
    <property type="entry name" value="Protein kinase-like (PK-like)"/>
    <property type="match status" value="1"/>
</dbReference>
<dbReference type="PANTHER" id="PTHR24353:SF147">
    <property type="entry name" value="CGMP-DEPENDENT SERINE_THREONIN PROTEIN KINASE-RELATED"/>
    <property type="match status" value="1"/>
</dbReference>
<feature type="domain" description="AGC-kinase C-terminal" evidence="8">
    <location>
        <begin position="115"/>
        <end position="172"/>
    </location>
</feature>